<feature type="binding site" evidence="1">
    <location>
        <position position="690"/>
    </location>
    <ligand>
        <name>Zn(2+)</name>
        <dbReference type="ChEBI" id="CHEBI:29105"/>
    </ligand>
</feature>
<dbReference type="OrthoDB" id="10257263at2759"/>
<dbReference type="InterPro" id="IPR012341">
    <property type="entry name" value="6hp_glycosidase-like_sf"/>
</dbReference>
<dbReference type="Proteomes" id="UP000018050">
    <property type="component" value="Unassembled WGS sequence"/>
</dbReference>
<dbReference type="OMA" id="YEWHDKQ"/>
<dbReference type="AlphaFoldDB" id="U6G9K3"/>
<feature type="region of interest" description="Disordered" evidence="2">
    <location>
        <begin position="221"/>
        <end position="270"/>
    </location>
</feature>
<dbReference type="RefSeq" id="XP_013252701.1">
    <property type="nucleotide sequence ID" value="XM_013397247.1"/>
</dbReference>
<reference evidence="3" key="1">
    <citation type="submission" date="2013-10" db="EMBL/GenBank/DDBJ databases">
        <title>Genomic analysis of the causative agents of coccidiosis in chickens.</title>
        <authorList>
            <person name="Reid A.J."/>
            <person name="Blake D."/>
            <person name="Billington K."/>
            <person name="Browne H."/>
            <person name="Dunn M."/>
            <person name="Hung S."/>
            <person name="Kawahara F."/>
            <person name="Miranda-Saavedra D."/>
            <person name="Mourier T."/>
            <person name="Nagra H."/>
            <person name="Otto T.D."/>
            <person name="Rawlings N."/>
            <person name="Sanchez A."/>
            <person name="Sanders M."/>
            <person name="Subramaniam C."/>
            <person name="Tay Y."/>
            <person name="Dear P."/>
            <person name="Doerig C."/>
            <person name="Gruber A."/>
            <person name="Parkinson J."/>
            <person name="Shirley M."/>
            <person name="Wan K.L."/>
            <person name="Berriman M."/>
            <person name="Tomley F."/>
            <person name="Pain A."/>
        </authorList>
    </citation>
    <scope>NUCLEOTIDE SEQUENCE [LARGE SCALE GENOMIC DNA]</scope>
    <source>
        <strain evidence="3">Houghton</strain>
    </source>
</reference>
<dbReference type="EMBL" id="HG670470">
    <property type="protein sequence ID" value="CDI76815.1"/>
    <property type="molecule type" value="Genomic_DNA"/>
</dbReference>
<evidence type="ECO:0000313" key="3">
    <source>
        <dbReference type="EMBL" id="CDI76815.1"/>
    </source>
</evidence>
<accession>U6G9K3</accession>
<dbReference type="GO" id="GO:0046872">
    <property type="term" value="F:metal ion binding"/>
    <property type="evidence" value="ECO:0007669"/>
    <property type="project" value="UniProtKB-KW"/>
</dbReference>
<dbReference type="PANTHER" id="PTHR12736:SF7">
    <property type="entry name" value="LANC-LIKE PROTEIN 3"/>
    <property type="match status" value="1"/>
</dbReference>
<feature type="region of interest" description="Disordered" evidence="2">
    <location>
        <begin position="302"/>
        <end position="333"/>
    </location>
</feature>
<proteinExistence type="predicted"/>
<feature type="compositionally biased region" description="Low complexity" evidence="2">
    <location>
        <begin position="302"/>
        <end position="332"/>
    </location>
</feature>
<dbReference type="Gene3D" id="1.50.10.10">
    <property type="match status" value="3"/>
</dbReference>
<dbReference type="SUPFAM" id="SSF158745">
    <property type="entry name" value="LanC-like"/>
    <property type="match status" value="3"/>
</dbReference>
<dbReference type="InterPro" id="IPR007822">
    <property type="entry name" value="LANC-like"/>
</dbReference>
<feature type="compositionally biased region" description="Low complexity" evidence="2">
    <location>
        <begin position="457"/>
        <end position="474"/>
    </location>
</feature>
<dbReference type="GO" id="GO:0005886">
    <property type="term" value="C:plasma membrane"/>
    <property type="evidence" value="ECO:0007669"/>
    <property type="project" value="TreeGrafter"/>
</dbReference>
<keyword evidence="4" id="KW-1185">Reference proteome</keyword>
<keyword evidence="1" id="KW-0862">Zinc</keyword>
<name>U6G9K3_EIMAC</name>
<dbReference type="Pfam" id="PF05147">
    <property type="entry name" value="LANC_like"/>
    <property type="match status" value="1"/>
</dbReference>
<evidence type="ECO:0000313" key="4">
    <source>
        <dbReference type="Proteomes" id="UP000018050"/>
    </source>
</evidence>
<evidence type="ECO:0000256" key="1">
    <source>
        <dbReference type="PIRSR" id="PIRSR607822-1"/>
    </source>
</evidence>
<feature type="region of interest" description="Disordered" evidence="2">
    <location>
        <begin position="457"/>
        <end position="477"/>
    </location>
</feature>
<reference evidence="3" key="2">
    <citation type="submission" date="2013-10" db="EMBL/GenBank/DDBJ databases">
        <authorList>
            <person name="Aslett M."/>
        </authorList>
    </citation>
    <scope>NUCLEOTIDE SEQUENCE [LARGE SCALE GENOMIC DNA]</scope>
    <source>
        <strain evidence="3">Houghton</strain>
    </source>
</reference>
<feature type="binding site" evidence="1">
    <location>
        <position position="691"/>
    </location>
    <ligand>
        <name>Zn(2+)</name>
        <dbReference type="ChEBI" id="CHEBI:29105"/>
    </ligand>
</feature>
<dbReference type="VEuPathDB" id="ToxoDB:EAH_00019780"/>
<dbReference type="GeneID" id="25270048"/>
<dbReference type="PRINTS" id="PR01950">
    <property type="entry name" value="LANCSUPER"/>
</dbReference>
<dbReference type="SMART" id="SM01260">
    <property type="entry name" value="LANC_like"/>
    <property type="match status" value="1"/>
</dbReference>
<evidence type="ECO:0000256" key="2">
    <source>
        <dbReference type="SAM" id="MobiDB-lite"/>
    </source>
</evidence>
<organism evidence="3 4">
    <name type="scientific">Eimeria acervulina</name>
    <name type="common">Coccidian parasite</name>
    <dbReference type="NCBI Taxonomy" id="5801"/>
    <lineage>
        <taxon>Eukaryota</taxon>
        <taxon>Sar</taxon>
        <taxon>Alveolata</taxon>
        <taxon>Apicomplexa</taxon>
        <taxon>Conoidasida</taxon>
        <taxon>Coccidia</taxon>
        <taxon>Eucoccidiorida</taxon>
        <taxon>Eimeriorina</taxon>
        <taxon>Eimeriidae</taxon>
        <taxon>Eimeria</taxon>
    </lineage>
</organism>
<protein>
    <submittedName>
        <fullName evidence="3">Lanthionine synthetase C-like protein 1, putative</fullName>
    </submittedName>
</protein>
<dbReference type="PANTHER" id="PTHR12736">
    <property type="entry name" value="LANC-LIKE PROTEIN"/>
    <property type="match status" value="1"/>
</dbReference>
<feature type="compositionally biased region" description="Low complexity" evidence="2">
    <location>
        <begin position="253"/>
        <end position="266"/>
    </location>
</feature>
<keyword evidence="1" id="KW-0479">Metal-binding</keyword>
<sequence length="809" mass="85258">MANRYFTPFRSDDGDEIRRAAVEAAAALGSCGWWDRERVAAATAAAEGIDSNSSSTSSLLSLASLLDSAAEYMEQLPPHEDSIPGCIYLGDAGVAYALIRKAERLMVAAEAKRRCIQTASGGEAAPSSIPAAEATAAAAEAAAASKTAEEALNEALAILSSSHERECGGSAAAAEAAAAAAAAERSLRRRFTFLQGYVGRLALTAREAFSVLRRLAAAAAAGLPRMQPEESRQTQSTSAAAGLFSDCSNQDTSSSSSRSSSSSGRRAQTEEMYLQRATTLSLEGSSASFRWPMSLNYGNSKSFSSSSSSGGSSSRFDSSSSFSRSSSSSGSRCGCCSGACMCGERGATRVLLLALIAQLVGQLTAQGRATAVANEGSSSMQPLELEEHERLLPSSAAAAFSKAEPLPLLYEWHDKQYLGAAHGVCGVLLQLLHAVDTLYHAAAAGCFPGPSNRAAAPAASATETASGAGTSTEEAASREEAEAAAARLLTCSASFCRGMQPTRGSEEVPVFCAAATAFLCCKDGLAAAAALRDSVRRLCLSSLVALLRFHLTNSANLQSSIGSSRDLLVQWCHGAPGLLPLLCWAVDIHRDKVCLLRAQQQQQREQQQQEGAGGRSSWASSAAPLRAQQQQQQQQQQQECVPQLYRRRWSSAAEDTSLRLEDLNHFIEWVEALGETVFTRGLLRKGLGLCHGIGGNGLSLLCCFSSTKSPRWLRRALLFALEGIRRHQQLLRTPDRPFSLFEGTAGFAVFLRDCAEALRATSAASAAAVAAANPADVGAAAAAADYPLPTTYYFVGYQLPPLPWERGYC</sequence>
<dbReference type="GO" id="GO:0005975">
    <property type="term" value="P:carbohydrate metabolic process"/>
    <property type="evidence" value="ECO:0007669"/>
    <property type="project" value="InterPro"/>
</dbReference>
<dbReference type="GO" id="GO:0031179">
    <property type="term" value="P:peptide modification"/>
    <property type="evidence" value="ECO:0007669"/>
    <property type="project" value="InterPro"/>
</dbReference>
<gene>
    <name evidence="3" type="ORF">EAH_00019780</name>
</gene>